<dbReference type="Pfam" id="PF14269">
    <property type="entry name" value="Arylsulfotran_2"/>
    <property type="match status" value="1"/>
</dbReference>
<evidence type="ECO:0000313" key="3">
    <source>
        <dbReference type="EMBL" id="KTG10770.1"/>
    </source>
</evidence>
<name>A0A0W1RBA7_9EURY</name>
<keyword evidence="2" id="KW-0812">Transmembrane</keyword>
<dbReference type="SUPFAM" id="SSF50998">
    <property type="entry name" value="Quinoprotein alcohol dehydrogenase-like"/>
    <property type="match status" value="1"/>
</dbReference>
<dbReference type="AlphaFoldDB" id="A0A0W1RBA7"/>
<gene>
    <name evidence="3" type="ORF">AUR64_06155</name>
</gene>
<keyword evidence="2" id="KW-1133">Transmembrane helix</keyword>
<protein>
    <recommendedName>
        <fullName evidence="5">ArsR family transcriptional regulator</fullName>
    </recommendedName>
</protein>
<dbReference type="InterPro" id="IPR039535">
    <property type="entry name" value="ASST-like"/>
</dbReference>
<comment type="caution">
    <text evidence="3">The sequence shown here is derived from an EMBL/GenBank/DDBJ whole genome shotgun (WGS) entry which is preliminary data.</text>
</comment>
<evidence type="ECO:0000256" key="2">
    <source>
        <dbReference type="SAM" id="Phobius"/>
    </source>
</evidence>
<proteinExistence type="predicted"/>
<dbReference type="InterPro" id="IPR011042">
    <property type="entry name" value="6-blade_b-propeller_TolB-like"/>
</dbReference>
<dbReference type="Proteomes" id="UP000054387">
    <property type="component" value="Unassembled WGS sequence"/>
</dbReference>
<evidence type="ECO:0008006" key="5">
    <source>
        <dbReference type="Google" id="ProtNLM"/>
    </source>
</evidence>
<accession>A0A0W1RBA7</accession>
<dbReference type="PANTHER" id="PTHR35340:SF5">
    <property type="entry name" value="ASST-DOMAIN-CONTAINING PROTEIN"/>
    <property type="match status" value="1"/>
</dbReference>
<reference evidence="3 4" key="1">
    <citation type="submission" date="2015-12" db="EMBL/GenBank/DDBJ databases">
        <title>Haloprofundus marisrubri gen. nov., sp. nov., an extremely halophilic archaeon isolated from the Discovery deep brine-seawater interface in the Red Sea.</title>
        <authorList>
            <person name="Zhang G."/>
            <person name="Stingl U."/>
            <person name="Rashid M."/>
        </authorList>
    </citation>
    <scope>NUCLEOTIDE SEQUENCE [LARGE SCALE GENOMIC DNA]</scope>
    <source>
        <strain evidence="3 4">SB9</strain>
    </source>
</reference>
<dbReference type="Gene3D" id="2.120.10.30">
    <property type="entry name" value="TolB, C-terminal domain"/>
    <property type="match status" value="1"/>
</dbReference>
<dbReference type="OrthoDB" id="306371at2157"/>
<evidence type="ECO:0000256" key="1">
    <source>
        <dbReference type="SAM" id="MobiDB-lite"/>
    </source>
</evidence>
<dbReference type="STRING" id="1514971.AUR64_06155"/>
<keyword evidence="4" id="KW-1185">Reference proteome</keyword>
<dbReference type="InterPro" id="IPR011047">
    <property type="entry name" value="Quinoprotein_ADH-like_sf"/>
</dbReference>
<dbReference type="EMBL" id="LOPU01000016">
    <property type="protein sequence ID" value="KTG10770.1"/>
    <property type="molecule type" value="Genomic_DNA"/>
</dbReference>
<dbReference type="RefSeq" id="WP_058580568.1">
    <property type="nucleotide sequence ID" value="NZ_LOPU01000016.1"/>
</dbReference>
<dbReference type="InterPro" id="IPR053143">
    <property type="entry name" value="Arylsulfate_ST"/>
</dbReference>
<dbReference type="PANTHER" id="PTHR35340">
    <property type="entry name" value="PQQ ENZYME REPEAT PROTEIN-RELATED"/>
    <property type="match status" value="1"/>
</dbReference>
<organism evidence="3 4">
    <name type="scientific">Haloprofundus marisrubri</name>
    <dbReference type="NCBI Taxonomy" id="1514971"/>
    <lineage>
        <taxon>Archaea</taxon>
        <taxon>Methanobacteriati</taxon>
        <taxon>Methanobacteriota</taxon>
        <taxon>Stenosarchaea group</taxon>
        <taxon>Halobacteria</taxon>
        <taxon>Halobacteriales</taxon>
        <taxon>Haloferacaceae</taxon>
        <taxon>Haloprofundus</taxon>
    </lineage>
</organism>
<keyword evidence="2" id="KW-0472">Membrane</keyword>
<feature type="transmembrane region" description="Helical" evidence="2">
    <location>
        <begin position="445"/>
        <end position="465"/>
    </location>
</feature>
<sequence>MDMPSTRWILRALVAFAVVGLFVPAGMAAVTYDPDDETSLQRGTVTDRANGSTVISVQGFHFQGEGNRKKPARLVSVDERGETEWVYDGEKRGATWFYDVDPLDNGNLFVVSTRPGKTLTYELNPETQERVWEEEFDIVDTHDATMLNDEEIAVANMREWNDSAGRSDDRIFIYNRTTDEITWEWYFRDHYDINTDGGMNDDWSHVNDIEAVGDEHLLLSPRNFDQAILVNRTSGEIDLRLGSDDNHDVLNEQHNPDFMMSEDGNPVILVADSENHRVVEYEYVDNDSESNASGNVSQAVSSDGEWVQTWEVGEGQLTWPRDADRLPNGNTLITDTMNHRVIEVTPQGEIVWEYYATWGPYDAERVAHGGGSNGPTTSDMGTEGSYELSGSAGISPGEGDRVSFSNWIVGPFLDTPLEEPVGEFATVWGHLTPWIRPAWLSSWGFVYAVLGALLLAGWAAAELVVNRGHIRRRVAATRQRL</sequence>
<evidence type="ECO:0000313" key="4">
    <source>
        <dbReference type="Proteomes" id="UP000054387"/>
    </source>
</evidence>
<feature type="region of interest" description="Disordered" evidence="1">
    <location>
        <begin position="367"/>
        <end position="392"/>
    </location>
</feature>